<evidence type="ECO:0000256" key="4">
    <source>
        <dbReference type="ARBA" id="ARBA00022989"/>
    </source>
</evidence>
<dbReference type="Gene3D" id="1.20.1070.10">
    <property type="entry name" value="Rhodopsin 7-helix transmembrane proteins"/>
    <property type="match status" value="1"/>
</dbReference>
<dbReference type="Proteomes" id="UP001176940">
    <property type="component" value="Unassembled WGS sequence"/>
</dbReference>
<evidence type="ECO:0000256" key="10">
    <source>
        <dbReference type="ARBA" id="ARBA00023224"/>
    </source>
</evidence>
<evidence type="ECO:0000256" key="12">
    <source>
        <dbReference type="SAM" id="Phobius"/>
    </source>
</evidence>
<keyword evidence="2" id="KW-1003">Cell membrane</keyword>
<name>A0ABN9L4Y0_9NEOB</name>
<feature type="transmembrane region" description="Helical" evidence="12">
    <location>
        <begin position="286"/>
        <end position="306"/>
    </location>
</feature>
<gene>
    <name evidence="15" type="ORF">RIMI_LOCUS4761439</name>
</gene>
<keyword evidence="7" id="KW-1015">Disulfide bond</keyword>
<dbReference type="PANTHER" id="PTHR24232">
    <property type="entry name" value="G-PROTEIN COUPLED RECEPTOR"/>
    <property type="match status" value="1"/>
</dbReference>
<feature type="transmembrane region" description="Helical" evidence="12">
    <location>
        <begin position="454"/>
        <end position="481"/>
    </location>
</feature>
<proteinExistence type="predicted"/>
<evidence type="ECO:0000256" key="1">
    <source>
        <dbReference type="ARBA" id="ARBA00004651"/>
    </source>
</evidence>
<evidence type="ECO:0000313" key="15">
    <source>
        <dbReference type="EMBL" id="CAJ0931585.1"/>
    </source>
</evidence>
<feature type="compositionally biased region" description="Basic and acidic residues" evidence="11">
    <location>
        <begin position="95"/>
        <end position="108"/>
    </location>
</feature>
<keyword evidence="3 12" id="KW-0812">Transmembrane</keyword>
<organism evidence="15 16">
    <name type="scientific">Ranitomeya imitator</name>
    <name type="common">mimic poison frog</name>
    <dbReference type="NCBI Taxonomy" id="111125"/>
    <lineage>
        <taxon>Eukaryota</taxon>
        <taxon>Metazoa</taxon>
        <taxon>Chordata</taxon>
        <taxon>Craniata</taxon>
        <taxon>Vertebrata</taxon>
        <taxon>Euteleostomi</taxon>
        <taxon>Amphibia</taxon>
        <taxon>Batrachia</taxon>
        <taxon>Anura</taxon>
        <taxon>Neobatrachia</taxon>
        <taxon>Hyloidea</taxon>
        <taxon>Dendrobatidae</taxon>
        <taxon>Dendrobatinae</taxon>
        <taxon>Ranitomeya</taxon>
    </lineage>
</organism>
<evidence type="ECO:0000256" key="5">
    <source>
        <dbReference type="ARBA" id="ARBA00023040"/>
    </source>
</evidence>
<keyword evidence="10" id="KW-0807">Transducer</keyword>
<sequence length="544" mass="61347">MEMEALLYLMLLSVTAHSIASNDSIVEKNKVHTVNPKTFRIQVKKQEYEKIDNISEDTSTRGALELSSGRKAYQPSSDRRASQPSSGHRASQPSSDHRASQPSSDHRASQPSSGHRASQPSSDRRASQPSSDRRASQPSSDRRASQPSSDRRASQPSSDRRASQPSSDRRASQPSSDRRASQSSSRHRTPQLSSGLGTSKPSSAPKGSETSSGHHDIFKQLVSSSIYNTELKNTYFMAPNATLLYLESSISTKLIPAIYILVTLIGIPSNAIILKMLFARTRTVCTAIFYTNLAITDLLFCLVLPFRAAYHLNGNNWIFGEPMCRIMTIFFYGNMYCSILLLMCISISRYIAIVHPFIYRSLPKRTCALLLCAFVWITVFMLMTPFFINQQTYNLQEPSRVTCSDFYETSADVFQFSFFISLAVFGYLIPFSVIAFCYVSIIKTLGTHNRKWYLYLKITVLILIIFALCFTPSNIILIIHQVRYHYTKMDDTYVSYLIALCFSSLNSCLDPFLYFLMSEITKSSNKYANIIKVQKETHMTLLAT</sequence>
<comment type="subcellular location">
    <subcellularLocation>
        <location evidence="1">Cell membrane</location>
        <topology evidence="1">Multi-pass membrane protein</topology>
    </subcellularLocation>
</comment>
<keyword evidence="16" id="KW-1185">Reference proteome</keyword>
<dbReference type="PROSITE" id="PS50262">
    <property type="entry name" value="G_PROTEIN_RECEP_F1_2"/>
    <property type="match status" value="1"/>
</dbReference>
<feature type="transmembrane region" description="Helical" evidence="12">
    <location>
        <begin position="254"/>
        <end position="274"/>
    </location>
</feature>
<keyword evidence="9" id="KW-0325">Glycoprotein</keyword>
<dbReference type="CDD" id="cd15371">
    <property type="entry name" value="7tmA_PAR3"/>
    <property type="match status" value="1"/>
</dbReference>
<dbReference type="PRINTS" id="PR01428">
    <property type="entry name" value="PROTEASEAR"/>
</dbReference>
<dbReference type="InterPro" id="IPR003943">
    <property type="entry name" value="Prot_act_rcpt_3"/>
</dbReference>
<feature type="domain" description="G-protein coupled receptors family 1 profile" evidence="14">
    <location>
        <begin position="269"/>
        <end position="514"/>
    </location>
</feature>
<keyword evidence="4 12" id="KW-1133">Transmembrane helix</keyword>
<accession>A0ABN9L4Y0</accession>
<dbReference type="Pfam" id="PF00001">
    <property type="entry name" value="7tm_1"/>
    <property type="match status" value="1"/>
</dbReference>
<evidence type="ECO:0000256" key="7">
    <source>
        <dbReference type="ARBA" id="ARBA00023157"/>
    </source>
</evidence>
<dbReference type="PANTHER" id="PTHR24232:SF0">
    <property type="entry name" value="PROTEINASE-ACTIVATED RECEPTOR 3"/>
    <property type="match status" value="1"/>
</dbReference>
<dbReference type="PRINTS" id="PR00237">
    <property type="entry name" value="GPCRRHODOPSN"/>
</dbReference>
<evidence type="ECO:0000256" key="11">
    <source>
        <dbReference type="SAM" id="MobiDB-lite"/>
    </source>
</evidence>
<protein>
    <recommendedName>
        <fullName evidence="14">G-protein coupled receptors family 1 profile domain-containing protein</fullName>
    </recommendedName>
</protein>
<evidence type="ECO:0000259" key="14">
    <source>
        <dbReference type="PROSITE" id="PS50262"/>
    </source>
</evidence>
<comment type="caution">
    <text evidence="15">The sequence shown here is derived from an EMBL/GenBank/DDBJ whole genome shotgun (WGS) entry which is preliminary data.</text>
</comment>
<evidence type="ECO:0000256" key="8">
    <source>
        <dbReference type="ARBA" id="ARBA00023170"/>
    </source>
</evidence>
<feature type="region of interest" description="Disordered" evidence="11">
    <location>
        <begin position="59"/>
        <end position="214"/>
    </location>
</feature>
<dbReference type="InterPro" id="IPR000276">
    <property type="entry name" value="GPCR_Rhodpsn"/>
</dbReference>
<keyword evidence="13" id="KW-0732">Signal</keyword>
<evidence type="ECO:0000256" key="13">
    <source>
        <dbReference type="SAM" id="SignalP"/>
    </source>
</evidence>
<evidence type="ECO:0000256" key="6">
    <source>
        <dbReference type="ARBA" id="ARBA00023136"/>
    </source>
</evidence>
<dbReference type="EMBL" id="CAUEEQ010007811">
    <property type="protein sequence ID" value="CAJ0931585.1"/>
    <property type="molecule type" value="Genomic_DNA"/>
</dbReference>
<feature type="transmembrane region" description="Helical" evidence="12">
    <location>
        <begin position="368"/>
        <end position="388"/>
    </location>
</feature>
<evidence type="ECO:0000256" key="3">
    <source>
        <dbReference type="ARBA" id="ARBA00022692"/>
    </source>
</evidence>
<evidence type="ECO:0000256" key="2">
    <source>
        <dbReference type="ARBA" id="ARBA00022475"/>
    </source>
</evidence>
<evidence type="ECO:0000313" key="16">
    <source>
        <dbReference type="Proteomes" id="UP001176940"/>
    </source>
</evidence>
<feature type="compositionally biased region" description="Polar residues" evidence="11">
    <location>
        <begin position="82"/>
        <end position="94"/>
    </location>
</feature>
<keyword evidence="8" id="KW-0675">Receptor</keyword>
<evidence type="ECO:0000256" key="9">
    <source>
        <dbReference type="ARBA" id="ARBA00023180"/>
    </source>
</evidence>
<dbReference type="InterPro" id="IPR003912">
    <property type="entry name" value="Protea_act_rcpt"/>
</dbReference>
<feature type="compositionally biased region" description="Polar residues" evidence="11">
    <location>
        <begin position="190"/>
        <end position="202"/>
    </location>
</feature>
<keyword evidence="5" id="KW-0297">G-protein coupled receptor</keyword>
<feature type="compositionally biased region" description="Basic and acidic residues" evidence="11">
    <location>
        <begin position="122"/>
        <end position="180"/>
    </location>
</feature>
<feature type="signal peptide" evidence="13">
    <location>
        <begin position="1"/>
        <end position="20"/>
    </location>
</feature>
<dbReference type="InterPro" id="IPR017452">
    <property type="entry name" value="GPCR_Rhodpsn_7TM"/>
</dbReference>
<feature type="transmembrane region" description="Helical" evidence="12">
    <location>
        <begin position="493"/>
        <end position="516"/>
    </location>
</feature>
<dbReference type="SUPFAM" id="SSF81321">
    <property type="entry name" value="Family A G protein-coupled receptor-like"/>
    <property type="match status" value="1"/>
</dbReference>
<dbReference type="PRINTS" id="PR01429">
    <property type="entry name" value="PROTEASEAR3"/>
</dbReference>
<feature type="transmembrane region" description="Helical" evidence="12">
    <location>
        <begin position="326"/>
        <end position="347"/>
    </location>
</feature>
<feature type="chain" id="PRO_5046100098" description="G-protein coupled receptors family 1 profile domain-containing protein" evidence="13">
    <location>
        <begin position="21"/>
        <end position="544"/>
    </location>
</feature>
<feature type="transmembrane region" description="Helical" evidence="12">
    <location>
        <begin position="416"/>
        <end position="442"/>
    </location>
</feature>
<keyword evidence="6 12" id="KW-0472">Membrane</keyword>
<reference evidence="15" key="1">
    <citation type="submission" date="2023-07" db="EMBL/GenBank/DDBJ databases">
        <authorList>
            <person name="Stuckert A."/>
        </authorList>
    </citation>
    <scope>NUCLEOTIDE SEQUENCE</scope>
</reference>